<dbReference type="EC" id="2.3.1.-" evidence="3"/>
<comment type="caution">
    <text evidence="3">The sequence shown here is derived from an EMBL/GenBank/DDBJ whole genome shotgun (WGS) entry which is preliminary data.</text>
</comment>
<dbReference type="PANTHER" id="PTHR31438:SF1">
    <property type="entry name" value="LYSINE N-ACYLTRANSFERASE C17G9.06C-RELATED"/>
    <property type="match status" value="1"/>
</dbReference>
<organism evidence="3 4">
    <name type="scientific">Marinicrinis lubricantis</name>
    <dbReference type="NCBI Taxonomy" id="2086470"/>
    <lineage>
        <taxon>Bacteria</taxon>
        <taxon>Bacillati</taxon>
        <taxon>Bacillota</taxon>
        <taxon>Bacilli</taxon>
        <taxon>Bacillales</taxon>
        <taxon>Paenibacillaceae</taxon>
    </lineage>
</organism>
<keyword evidence="1" id="KW-0046">Antibiotic resistance</keyword>
<dbReference type="PANTHER" id="PTHR31438">
    <property type="entry name" value="LYSINE N-ACYLTRANSFERASE C17G9.06C-RELATED"/>
    <property type="match status" value="1"/>
</dbReference>
<dbReference type="PROSITE" id="PS51186">
    <property type="entry name" value="GNAT"/>
    <property type="match status" value="1"/>
</dbReference>
<evidence type="ECO:0000256" key="1">
    <source>
        <dbReference type="ARBA" id="ARBA00023251"/>
    </source>
</evidence>
<dbReference type="InterPro" id="IPR000182">
    <property type="entry name" value="GNAT_dom"/>
</dbReference>
<keyword evidence="3" id="KW-0808">Transferase</keyword>
<dbReference type="RefSeq" id="WP_379895211.1">
    <property type="nucleotide sequence ID" value="NZ_CBCSCT010000027.1"/>
</dbReference>
<dbReference type="EMBL" id="JBHSQV010000170">
    <property type="protein sequence ID" value="MFC5987795.1"/>
    <property type="molecule type" value="Genomic_DNA"/>
</dbReference>
<protein>
    <submittedName>
        <fullName evidence="3">GNAT family N-acetyltransferase</fullName>
        <ecNumber evidence="3">2.3.1.-</ecNumber>
    </submittedName>
</protein>
<dbReference type="Proteomes" id="UP001596250">
    <property type="component" value="Unassembled WGS sequence"/>
</dbReference>
<dbReference type="Pfam" id="PF13523">
    <property type="entry name" value="Acetyltransf_8"/>
    <property type="match status" value="1"/>
</dbReference>
<gene>
    <name evidence="3" type="ORF">ACFPXP_15420</name>
</gene>
<dbReference type="Gene3D" id="3.40.630.30">
    <property type="match status" value="1"/>
</dbReference>
<dbReference type="InterPro" id="IPR016181">
    <property type="entry name" value="Acyl_CoA_acyltransferase"/>
</dbReference>
<proteinExistence type="predicted"/>
<keyword evidence="4" id="KW-1185">Reference proteome</keyword>
<evidence type="ECO:0000313" key="3">
    <source>
        <dbReference type="EMBL" id="MFC5987795.1"/>
    </source>
</evidence>
<evidence type="ECO:0000259" key="2">
    <source>
        <dbReference type="PROSITE" id="PS51186"/>
    </source>
</evidence>
<accession>A0ABW1IRQ3</accession>
<sequence>MFVYRHQDIAVRRLTEEDAPTLVKWLSDKRVLKYYEGRDRPHDLKRVLEHYFEQTSEVTPCIVQYKSVDIGYIQFYPILVEELQIYGYSDFTESIYGMDQFIGEVDYWNRGIGTKLIQSMVTYLLEHEQADKIVMDPQAWNQRALHVYEKCGFRKVKLMPKHEWHEGEYRDCWLIEYDKNRQNSV</sequence>
<dbReference type="GO" id="GO:0016746">
    <property type="term" value="F:acyltransferase activity"/>
    <property type="evidence" value="ECO:0007669"/>
    <property type="project" value="UniProtKB-KW"/>
</dbReference>
<dbReference type="SUPFAM" id="SSF55729">
    <property type="entry name" value="Acyl-CoA N-acyltransferases (Nat)"/>
    <property type="match status" value="1"/>
</dbReference>
<name>A0ABW1IRQ3_9BACL</name>
<feature type="domain" description="N-acetyltransferase" evidence="2">
    <location>
        <begin position="9"/>
        <end position="176"/>
    </location>
</feature>
<evidence type="ECO:0000313" key="4">
    <source>
        <dbReference type="Proteomes" id="UP001596250"/>
    </source>
</evidence>
<reference evidence="4" key="1">
    <citation type="journal article" date="2019" name="Int. J. Syst. Evol. Microbiol.">
        <title>The Global Catalogue of Microorganisms (GCM) 10K type strain sequencing project: providing services to taxonomists for standard genome sequencing and annotation.</title>
        <authorList>
            <consortium name="The Broad Institute Genomics Platform"/>
            <consortium name="The Broad Institute Genome Sequencing Center for Infectious Disease"/>
            <person name="Wu L."/>
            <person name="Ma J."/>
        </authorList>
    </citation>
    <scope>NUCLEOTIDE SEQUENCE [LARGE SCALE GENOMIC DNA]</scope>
    <source>
        <strain evidence="4">CCM 8749</strain>
    </source>
</reference>
<keyword evidence="3" id="KW-0012">Acyltransferase</keyword>